<dbReference type="Proteomes" id="UP001431783">
    <property type="component" value="Unassembled WGS sequence"/>
</dbReference>
<accession>A0AAW1UXG2</accession>
<dbReference type="PROSITE" id="PS50088">
    <property type="entry name" value="ANK_REPEAT"/>
    <property type="match status" value="1"/>
</dbReference>
<organism evidence="2 3">
    <name type="scientific">Henosepilachna vigintioctopunctata</name>
    <dbReference type="NCBI Taxonomy" id="420089"/>
    <lineage>
        <taxon>Eukaryota</taxon>
        <taxon>Metazoa</taxon>
        <taxon>Ecdysozoa</taxon>
        <taxon>Arthropoda</taxon>
        <taxon>Hexapoda</taxon>
        <taxon>Insecta</taxon>
        <taxon>Pterygota</taxon>
        <taxon>Neoptera</taxon>
        <taxon>Endopterygota</taxon>
        <taxon>Coleoptera</taxon>
        <taxon>Polyphaga</taxon>
        <taxon>Cucujiformia</taxon>
        <taxon>Coccinelloidea</taxon>
        <taxon>Coccinellidae</taxon>
        <taxon>Epilachninae</taxon>
        <taxon>Epilachnini</taxon>
        <taxon>Henosepilachna</taxon>
    </lineage>
</organism>
<dbReference type="EMBL" id="JARQZJ010000095">
    <property type="protein sequence ID" value="KAK9885531.1"/>
    <property type="molecule type" value="Genomic_DNA"/>
</dbReference>
<dbReference type="SMART" id="SM00248">
    <property type="entry name" value="ANK"/>
    <property type="match status" value="3"/>
</dbReference>
<protein>
    <submittedName>
        <fullName evidence="2">Uncharacterized protein</fullName>
    </submittedName>
</protein>
<dbReference type="SUPFAM" id="SSF48403">
    <property type="entry name" value="Ankyrin repeat"/>
    <property type="match status" value="1"/>
</dbReference>
<comment type="caution">
    <text evidence="2">The sequence shown here is derived from an EMBL/GenBank/DDBJ whole genome shotgun (WGS) entry which is preliminary data.</text>
</comment>
<dbReference type="PANTHER" id="PTHR15897:SF2">
    <property type="entry name" value="ANKYRIN REPEAT AND MYND DOMAIN-CONTAINING PROTEIN 1"/>
    <property type="match status" value="1"/>
</dbReference>
<dbReference type="AlphaFoldDB" id="A0AAW1UXG2"/>
<dbReference type="PANTHER" id="PTHR15897">
    <property type="entry name" value="ANKYRIN REPEAT AND MYND DOMAIN PROTEIN 1"/>
    <property type="match status" value="1"/>
</dbReference>
<name>A0AAW1UXG2_9CUCU</name>
<gene>
    <name evidence="2" type="ORF">WA026_011024</name>
</gene>
<dbReference type="InterPro" id="IPR053064">
    <property type="entry name" value="Ankyrin-MYND_domain-protein"/>
</dbReference>
<evidence type="ECO:0000256" key="1">
    <source>
        <dbReference type="PROSITE-ProRule" id="PRU00023"/>
    </source>
</evidence>
<keyword evidence="1" id="KW-0040">ANK repeat</keyword>
<dbReference type="InterPro" id="IPR036770">
    <property type="entry name" value="Ankyrin_rpt-contain_sf"/>
</dbReference>
<proteinExistence type="predicted"/>
<dbReference type="Gene3D" id="1.25.40.20">
    <property type="entry name" value="Ankyrin repeat-containing domain"/>
    <property type="match status" value="1"/>
</dbReference>
<sequence>MNQTKFFKDLIPEFADEFVFSLEYKRALSNTISSITSNSRRSNESVQKKLVGKLKQEEILPPKEIKRRLKRISESIEALLHHGAELIEAMPFPSFFMALFTKCPSIVESFLKRNADPNYLYQGMTPLQIVCCMEPSDELCDIVNMLIQYEADVNILSDPSVWRECDHDLIRNNVTRYDVKPQGKNALHFICLREDVTEFGNTFLCRITEILFQAGIRTGLLYQGHSYLSIAVLKGNTDLIRCLSKFIDIRRTLGSDLGNALTVLALKRYPYIIPFHTCKQVIDCLFDLGISPFETLYDYYNIFEFFDDEWPPSIGEEVKSWNAYATHIKRYQSLIKQASFTHIHTNCNTISKIYIREKSRSILDVINRYKAVMYLYNFFKEIFVNKHTVYLAKMIGSSNEAAINLEVIFLCEKLPQSWFSNDTVTRLFEYVDEVNKNPKNEEIKHNIRFENRKRISKYICDNLELYSIAQWVSDKNIYQCEVCYFCMHKKYKVLLKCPLCGIVKFCSKRCNYLSNKFKTIHACSTIFYQDVFKENQLFIDKNEPIPLYGIDLDLENARKR</sequence>
<reference evidence="2 3" key="1">
    <citation type="submission" date="2023-03" db="EMBL/GenBank/DDBJ databases">
        <title>Genome insight into feeding habits of ladybird beetles.</title>
        <authorList>
            <person name="Li H.-S."/>
            <person name="Huang Y.-H."/>
            <person name="Pang H."/>
        </authorList>
    </citation>
    <scope>NUCLEOTIDE SEQUENCE [LARGE SCALE GENOMIC DNA]</scope>
    <source>
        <strain evidence="2">SYSU_2023b</strain>
        <tissue evidence="2">Whole body</tissue>
    </source>
</reference>
<feature type="repeat" description="ANK" evidence="1">
    <location>
        <begin position="122"/>
        <end position="158"/>
    </location>
</feature>
<evidence type="ECO:0000313" key="3">
    <source>
        <dbReference type="Proteomes" id="UP001431783"/>
    </source>
</evidence>
<keyword evidence="3" id="KW-1185">Reference proteome</keyword>
<dbReference type="InterPro" id="IPR002110">
    <property type="entry name" value="Ankyrin_rpt"/>
</dbReference>
<evidence type="ECO:0000313" key="2">
    <source>
        <dbReference type="EMBL" id="KAK9885531.1"/>
    </source>
</evidence>